<name>A0A5C5YD54_9BACT</name>
<accession>A0A5C5YD54</accession>
<dbReference type="RefSeq" id="WP_186774780.1">
    <property type="nucleotide sequence ID" value="NZ_SJPK01000003.1"/>
</dbReference>
<dbReference type="Proteomes" id="UP000318053">
    <property type="component" value="Unassembled WGS sequence"/>
</dbReference>
<feature type="signal peptide" evidence="1">
    <location>
        <begin position="1"/>
        <end position="25"/>
    </location>
</feature>
<evidence type="ECO:0000256" key="1">
    <source>
        <dbReference type="SAM" id="SignalP"/>
    </source>
</evidence>
<dbReference type="AlphaFoldDB" id="A0A5C5YD54"/>
<organism evidence="2 3">
    <name type="scientific">Allorhodopirellula solitaria</name>
    <dbReference type="NCBI Taxonomy" id="2527987"/>
    <lineage>
        <taxon>Bacteria</taxon>
        <taxon>Pseudomonadati</taxon>
        <taxon>Planctomycetota</taxon>
        <taxon>Planctomycetia</taxon>
        <taxon>Pirellulales</taxon>
        <taxon>Pirellulaceae</taxon>
        <taxon>Allorhodopirellula</taxon>
    </lineage>
</organism>
<dbReference type="EMBL" id="SJPK01000003">
    <property type="protein sequence ID" value="TWT72869.1"/>
    <property type="molecule type" value="Genomic_DNA"/>
</dbReference>
<evidence type="ECO:0000313" key="3">
    <source>
        <dbReference type="Proteomes" id="UP000318053"/>
    </source>
</evidence>
<keyword evidence="1" id="KW-0732">Signal</keyword>
<feature type="chain" id="PRO_5023058818" evidence="1">
    <location>
        <begin position="26"/>
        <end position="307"/>
    </location>
</feature>
<comment type="caution">
    <text evidence="2">The sequence shown here is derived from an EMBL/GenBank/DDBJ whole genome shotgun (WGS) entry which is preliminary data.</text>
</comment>
<evidence type="ECO:0000313" key="2">
    <source>
        <dbReference type="EMBL" id="TWT72869.1"/>
    </source>
</evidence>
<reference evidence="2 3" key="1">
    <citation type="submission" date="2019-02" db="EMBL/GenBank/DDBJ databases">
        <title>Deep-cultivation of Planctomycetes and their phenomic and genomic characterization uncovers novel biology.</title>
        <authorList>
            <person name="Wiegand S."/>
            <person name="Jogler M."/>
            <person name="Boedeker C."/>
            <person name="Pinto D."/>
            <person name="Vollmers J."/>
            <person name="Rivas-Marin E."/>
            <person name="Kohn T."/>
            <person name="Peeters S.H."/>
            <person name="Heuer A."/>
            <person name="Rast P."/>
            <person name="Oberbeckmann S."/>
            <person name="Bunk B."/>
            <person name="Jeske O."/>
            <person name="Meyerdierks A."/>
            <person name="Storesund J.E."/>
            <person name="Kallscheuer N."/>
            <person name="Luecker S."/>
            <person name="Lage O.M."/>
            <person name="Pohl T."/>
            <person name="Merkel B.J."/>
            <person name="Hornburger P."/>
            <person name="Mueller R.-W."/>
            <person name="Bruemmer F."/>
            <person name="Labrenz M."/>
            <person name="Spormann A.M."/>
            <person name="Op Den Camp H."/>
            <person name="Overmann J."/>
            <person name="Amann R."/>
            <person name="Jetten M.S.M."/>
            <person name="Mascher T."/>
            <person name="Medema M.H."/>
            <person name="Devos D.P."/>
            <person name="Kaster A.-K."/>
            <person name="Ovreas L."/>
            <person name="Rohde M."/>
            <person name="Galperin M.Y."/>
            <person name="Jogler C."/>
        </authorList>
    </citation>
    <scope>NUCLEOTIDE SEQUENCE [LARGE SCALE GENOMIC DNA]</scope>
    <source>
        <strain evidence="2 3">CA85</strain>
    </source>
</reference>
<proteinExistence type="predicted"/>
<keyword evidence="3" id="KW-1185">Reference proteome</keyword>
<gene>
    <name evidence="2" type="ORF">CA85_13300</name>
</gene>
<protein>
    <submittedName>
        <fullName evidence="2">Uncharacterized protein</fullName>
    </submittedName>
</protein>
<sequence length="307" mass="32968" precursor="true">MFCRNLIWALPVLLLCTSVGTSARADEADDAVKVELMETGTAPLQTIRYAPRVGETQTAVMTISMDMAMSVAGNAMPAQSIPAQKVTFDTTIEKVSDDGVIEFSFIYTGAEIVDDAQNPSPMAPMLEEMLKPLIGATGKATVTNRGITQSAEFNIPDEMAPQLKQILDGMKESMNRISSPVPSEEIGQGAKWKVTQNLVANGMRVVQTSIHEITKFEPGGFTMSIEVTQAADAQEIKNPGLPPGTKLSLVSLDTSGEGTSQIQVGSLIPEQSSLTIRSKTTMDVETAGQKQQMTTDMSMGMELESLR</sequence>